<comment type="similarity">
    <text evidence="1 11">Belongs to the thymidylate kinase family.</text>
</comment>
<evidence type="ECO:0000259" key="12">
    <source>
        <dbReference type="Pfam" id="PF02223"/>
    </source>
</evidence>
<evidence type="ECO:0000256" key="3">
    <source>
        <dbReference type="ARBA" id="ARBA00017144"/>
    </source>
</evidence>
<evidence type="ECO:0000256" key="9">
    <source>
        <dbReference type="ARBA" id="ARBA00029962"/>
    </source>
</evidence>
<dbReference type="Proteomes" id="UP000183471">
    <property type="component" value="Unassembled WGS sequence"/>
</dbReference>
<dbReference type="CDD" id="cd01672">
    <property type="entry name" value="TMPK"/>
    <property type="match status" value="1"/>
</dbReference>
<comment type="caution">
    <text evidence="13">The sequence shown here is derived from an EMBL/GenBank/DDBJ whole genome shotgun (WGS) entry which is preliminary data.</text>
</comment>
<dbReference type="InterPro" id="IPR018094">
    <property type="entry name" value="Thymidylate_kinase"/>
</dbReference>
<evidence type="ECO:0000256" key="1">
    <source>
        <dbReference type="ARBA" id="ARBA00009776"/>
    </source>
</evidence>
<comment type="function">
    <text evidence="11">Phosphorylation of dTMP to form dTDP in both de novo and salvage pathways of dTTP synthesis.</text>
</comment>
<dbReference type="SUPFAM" id="SSF52540">
    <property type="entry name" value="P-loop containing nucleoside triphosphate hydrolases"/>
    <property type="match status" value="1"/>
</dbReference>
<dbReference type="InterPro" id="IPR039430">
    <property type="entry name" value="Thymidylate_kin-like_dom"/>
</dbReference>
<keyword evidence="7 11" id="KW-0418">Kinase</keyword>
<dbReference type="PANTHER" id="PTHR10344">
    <property type="entry name" value="THYMIDYLATE KINASE"/>
    <property type="match status" value="1"/>
</dbReference>
<keyword evidence="14" id="KW-1185">Reference proteome</keyword>
<dbReference type="EC" id="2.7.4.9" evidence="2 11"/>
<evidence type="ECO:0000256" key="7">
    <source>
        <dbReference type="ARBA" id="ARBA00022777"/>
    </source>
</evidence>
<feature type="binding site" evidence="11">
    <location>
        <begin position="11"/>
        <end position="18"/>
    </location>
    <ligand>
        <name>ATP</name>
        <dbReference type="ChEBI" id="CHEBI:30616"/>
    </ligand>
</feature>
<evidence type="ECO:0000256" key="11">
    <source>
        <dbReference type="HAMAP-Rule" id="MF_00165"/>
    </source>
</evidence>
<evidence type="ECO:0000256" key="8">
    <source>
        <dbReference type="ARBA" id="ARBA00022840"/>
    </source>
</evidence>
<evidence type="ECO:0000256" key="10">
    <source>
        <dbReference type="ARBA" id="ARBA00048743"/>
    </source>
</evidence>
<keyword evidence="8 11" id="KW-0067">ATP-binding</keyword>
<dbReference type="Pfam" id="PF02223">
    <property type="entry name" value="Thymidylate_kin"/>
    <property type="match status" value="1"/>
</dbReference>
<dbReference type="Gene3D" id="3.40.50.300">
    <property type="entry name" value="P-loop containing nucleotide triphosphate hydrolases"/>
    <property type="match status" value="1"/>
</dbReference>
<dbReference type="PANTHER" id="PTHR10344:SF4">
    <property type="entry name" value="UMP-CMP KINASE 2, MITOCHONDRIAL"/>
    <property type="match status" value="1"/>
</dbReference>
<keyword evidence="6 11" id="KW-0547">Nucleotide-binding</keyword>
<dbReference type="HAMAP" id="MF_00165">
    <property type="entry name" value="Thymidylate_kinase"/>
    <property type="match status" value="1"/>
</dbReference>
<gene>
    <name evidence="11" type="primary">tmk</name>
    <name evidence="13" type="ORF">SAMN05216402_1958</name>
</gene>
<protein>
    <recommendedName>
        <fullName evidence="3 11">Thymidylate kinase</fullName>
        <ecNumber evidence="2 11">2.7.4.9</ecNumber>
    </recommendedName>
    <alternativeName>
        <fullName evidence="9 11">dTMP kinase</fullName>
    </alternativeName>
</protein>
<proteinExistence type="inferred from homology"/>
<evidence type="ECO:0000313" key="13">
    <source>
        <dbReference type="EMBL" id="SDQ70866.1"/>
    </source>
</evidence>
<evidence type="ECO:0000256" key="4">
    <source>
        <dbReference type="ARBA" id="ARBA00022679"/>
    </source>
</evidence>
<dbReference type="RefSeq" id="WP_074632129.1">
    <property type="nucleotide sequence ID" value="NZ_FNKY01000001.1"/>
</dbReference>
<keyword evidence="4 11" id="KW-0808">Transferase</keyword>
<reference evidence="13 14" key="1">
    <citation type="submission" date="2016-10" db="EMBL/GenBank/DDBJ databases">
        <authorList>
            <person name="Varghese N."/>
            <person name="Submissions S."/>
        </authorList>
    </citation>
    <scope>NUCLEOTIDE SEQUENCE [LARGE SCALE GENOMIC DNA]</scope>
    <source>
        <strain evidence="13 14">Nl1</strain>
    </source>
</reference>
<comment type="catalytic activity">
    <reaction evidence="10 11">
        <text>dTMP + ATP = dTDP + ADP</text>
        <dbReference type="Rhea" id="RHEA:13517"/>
        <dbReference type="ChEBI" id="CHEBI:30616"/>
        <dbReference type="ChEBI" id="CHEBI:58369"/>
        <dbReference type="ChEBI" id="CHEBI:63528"/>
        <dbReference type="ChEBI" id="CHEBI:456216"/>
        <dbReference type="EC" id="2.7.4.9"/>
    </reaction>
</comment>
<name>A0ABY0TEI4_9PROT</name>
<dbReference type="NCBIfam" id="TIGR00041">
    <property type="entry name" value="DTMP_kinase"/>
    <property type="match status" value="1"/>
</dbReference>
<evidence type="ECO:0000313" key="14">
    <source>
        <dbReference type="Proteomes" id="UP000183471"/>
    </source>
</evidence>
<evidence type="ECO:0000256" key="2">
    <source>
        <dbReference type="ARBA" id="ARBA00012980"/>
    </source>
</evidence>
<sequence>MIPGKFITLEGIDGAGKSTHLGWLENIFRSRGKTVVVTREPGGTPLGEALRELLLDDNGTMHAETEALLMFAARREHLDKVILPALARGDWVISDRFTDASFAYQGGGRGLAMQKLDSLEQWVQGEFQPDLTFYFDVTVELGRQRISVIKPADRFEKEHDAFFRKVRDAYLERAHKFPRRISIIDANQPLEEVKKSLDKIISTIC</sequence>
<evidence type="ECO:0000256" key="6">
    <source>
        <dbReference type="ARBA" id="ARBA00022741"/>
    </source>
</evidence>
<keyword evidence="5 11" id="KW-0545">Nucleotide biosynthesis</keyword>
<organism evidence="13 14">
    <name type="scientific">Nitrosospira multiformis</name>
    <dbReference type="NCBI Taxonomy" id="1231"/>
    <lineage>
        <taxon>Bacteria</taxon>
        <taxon>Pseudomonadati</taxon>
        <taxon>Pseudomonadota</taxon>
        <taxon>Betaproteobacteria</taxon>
        <taxon>Nitrosomonadales</taxon>
        <taxon>Nitrosomonadaceae</taxon>
        <taxon>Nitrosospira</taxon>
    </lineage>
</organism>
<dbReference type="GO" id="GO:0016301">
    <property type="term" value="F:kinase activity"/>
    <property type="evidence" value="ECO:0007669"/>
    <property type="project" value="UniProtKB-KW"/>
</dbReference>
<accession>A0ABY0TEI4</accession>
<dbReference type="EMBL" id="FNKY01000001">
    <property type="protein sequence ID" value="SDQ70866.1"/>
    <property type="molecule type" value="Genomic_DNA"/>
</dbReference>
<evidence type="ECO:0000256" key="5">
    <source>
        <dbReference type="ARBA" id="ARBA00022727"/>
    </source>
</evidence>
<feature type="domain" description="Thymidylate kinase-like" evidence="12">
    <location>
        <begin position="9"/>
        <end position="196"/>
    </location>
</feature>
<dbReference type="InterPro" id="IPR027417">
    <property type="entry name" value="P-loop_NTPase"/>
</dbReference>